<dbReference type="GO" id="GO:0005227">
    <property type="term" value="F:calcium-activated cation channel activity"/>
    <property type="evidence" value="ECO:0007669"/>
    <property type="project" value="TreeGrafter"/>
</dbReference>
<dbReference type="Ensembl" id="ENSGAGT00000008687.1">
    <property type="protein sequence ID" value="ENSGAGP00000007524.1"/>
    <property type="gene ID" value="ENSGAGG00000006018.1"/>
</dbReference>
<dbReference type="PANTHER" id="PTHR13800:SF6">
    <property type="entry name" value="TRANSIENT RECEPTOR POTENTIAL CATION CHANNEL SUBFAMILY M MEMBER 4"/>
    <property type="match status" value="1"/>
</dbReference>
<dbReference type="Pfam" id="PF18139">
    <property type="entry name" value="LSDAT_euk"/>
    <property type="match status" value="1"/>
</dbReference>
<dbReference type="Proteomes" id="UP000291020">
    <property type="component" value="Unassembled WGS sequence"/>
</dbReference>
<feature type="region of interest" description="Disordered" evidence="1">
    <location>
        <begin position="135"/>
        <end position="155"/>
    </location>
</feature>
<proteinExistence type="predicted"/>
<feature type="domain" description="TRPM SLOG" evidence="2">
    <location>
        <begin position="5"/>
        <end position="119"/>
    </location>
</feature>
<evidence type="ECO:0000313" key="4">
    <source>
        <dbReference type="Proteomes" id="UP000291020"/>
    </source>
</evidence>
<evidence type="ECO:0000259" key="2">
    <source>
        <dbReference type="Pfam" id="PF18139"/>
    </source>
</evidence>
<sequence length="155" mass="16047">MGLRPFIRLSDSSDPALAYNLVTEHWKISPPNLVVSVVGGDGEAPVRAWLRDLLRKGLVKAAQSTGAWIMTGGLQAGIGQYVGEAVRDHGTASTSPCARVVAMGIAPWGVVANREALSCTGASPRPRCCTSCWSGARGGPSPPTTSLWSAPPAAP</sequence>
<accession>A0A452GZL9</accession>
<evidence type="ECO:0000256" key="1">
    <source>
        <dbReference type="SAM" id="MobiDB-lite"/>
    </source>
</evidence>
<reference evidence="3" key="3">
    <citation type="submission" date="2025-09" db="UniProtKB">
        <authorList>
            <consortium name="Ensembl"/>
        </authorList>
    </citation>
    <scope>IDENTIFICATION</scope>
</reference>
<dbReference type="InterPro" id="IPR050927">
    <property type="entry name" value="TRPM"/>
</dbReference>
<dbReference type="InterPro" id="IPR041491">
    <property type="entry name" value="TRPM_SLOG"/>
</dbReference>
<reference evidence="3" key="2">
    <citation type="submission" date="2025-08" db="UniProtKB">
        <authorList>
            <consortium name="Ensembl"/>
        </authorList>
    </citation>
    <scope>IDENTIFICATION</scope>
</reference>
<organism evidence="3 4">
    <name type="scientific">Gopherus agassizii</name>
    <name type="common">Agassiz's desert tortoise</name>
    <dbReference type="NCBI Taxonomy" id="38772"/>
    <lineage>
        <taxon>Eukaryota</taxon>
        <taxon>Metazoa</taxon>
        <taxon>Chordata</taxon>
        <taxon>Craniata</taxon>
        <taxon>Vertebrata</taxon>
        <taxon>Euteleostomi</taxon>
        <taxon>Archelosauria</taxon>
        <taxon>Testudinata</taxon>
        <taxon>Testudines</taxon>
        <taxon>Cryptodira</taxon>
        <taxon>Durocryptodira</taxon>
        <taxon>Testudinoidea</taxon>
        <taxon>Testudinidae</taxon>
        <taxon>Gopherus</taxon>
    </lineage>
</organism>
<dbReference type="GO" id="GO:0005886">
    <property type="term" value="C:plasma membrane"/>
    <property type="evidence" value="ECO:0007669"/>
    <property type="project" value="TreeGrafter"/>
</dbReference>
<evidence type="ECO:0000313" key="3">
    <source>
        <dbReference type="Ensembl" id="ENSGAGP00000007524.1"/>
    </source>
</evidence>
<name>A0A452GZL9_9SAUR</name>
<keyword evidence="4" id="KW-1185">Reference proteome</keyword>
<dbReference type="PANTHER" id="PTHR13800">
    <property type="entry name" value="TRANSIENT RECEPTOR POTENTIAL CATION CHANNEL, SUBFAMILY M, MEMBER 6"/>
    <property type="match status" value="1"/>
</dbReference>
<protein>
    <recommendedName>
        <fullName evidence="2">TRPM SLOG domain-containing protein</fullName>
    </recommendedName>
</protein>
<dbReference type="AlphaFoldDB" id="A0A452GZL9"/>
<reference evidence="4" key="1">
    <citation type="journal article" date="2017" name="PLoS ONE">
        <title>The Agassiz's desert tortoise genome provides a resource for the conservation of a threatened species.</title>
        <authorList>
            <person name="Tollis M."/>
            <person name="DeNardo D.F."/>
            <person name="Cornelius J.A."/>
            <person name="Dolby G.A."/>
            <person name="Edwards T."/>
            <person name="Henen B.T."/>
            <person name="Karl A.E."/>
            <person name="Murphy R.W."/>
            <person name="Kusumi K."/>
        </authorList>
    </citation>
    <scope>NUCLEOTIDE SEQUENCE [LARGE SCALE GENOMIC DNA]</scope>
</reference>
<dbReference type="GO" id="GO:0099604">
    <property type="term" value="F:ligand-gated calcium channel activity"/>
    <property type="evidence" value="ECO:0007669"/>
    <property type="project" value="TreeGrafter"/>
</dbReference>